<dbReference type="Gene3D" id="1.10.10.10">
    <property type="entry name" value="Winged helix-like DNA-binding domain superfamily/Winged helix DNA-binding domain"/>
    <property type="match status" value="1"/>
</dbReference>
<dbReference type="OrthoDB" id="186585at2"/>
<proteinExistence type="inferred from homology"/>
<evidence type="ECO:0000256" key="1">
    <source>
        <dbReference type="ARBA" id="ARBA00010466"/>
    </source>
</evidence>
<dbReference type="CDD" id="cd00093">
    <property type="entry name" value="HTH_XRE"/>
    <property type="match status" value="1"/>
</dbReference>
<feature type="domain" description="Sugar-binding" evidence="5">
    <location>
        <begin position="60"/>
        <end position="311"/>
    </location>
</feature>
<comment type="similarity">
    <text evidence="1">Belongs to the SorC transcriptional regulatory family.</text>
</comment>
<dbReference type="AlphaFoldDB" id="A0A1Q5PLB5"/>
<dbReference type="GO" id="GO:0030246">
    <property type="term" value="F:carbohydrate binding"/>
    <property type="evidence" value="ECO:0007669"/>
    <property type="project" value="InterPro"/>
</dbReference>
<dbReference type="STRING" id="156892.BM477_06915"/>
<dbReference type="Gene3D" id="3.40.50.1360">
    <property type="match status" value="1"/>
</dbReference>
<keyword evidence="4" id="KW-0804">Transcription</keyword>
<evidence type="ECO:0000256" key="4">
    <source>
        <dbReference type="ARBA" id="ARBA00023163"/>
    </source>
</evidence>
<dbReference type="InterPro" id="IPR037171">
    <property type="entry name" value="NagB/RpiA_transferase-like"/>
</dbReference>
<evidence type="ECO:0000256" key="3">
    <source>
        <dbReference type="ARBA" id="ARBA00023125"/>
    </source>
</evidence>
<protein>
    <submittedName>
        <fullName evidence="6">Transcriptional regulator</fullName>
    </submittedName>
</protein>
<evidence type="ECO:0000313" key="7">
    <source>
        <dbReference type="Proteomes" id="UP000186465"/>
    </source>
</evidence>
<dbReference type="GO" id="GO:0003677">
    <property type="term" value="F:DNA binding"/>
    <property type="evidence" value="ECO:0007669"/>
    <property type="project" value="UniProtKB-KW"/>
</dbReference>
<dbReference type="EMBL" id="MPDM01000007">
    <property type="protein sequence ID" value="OKL47391.1"/>
    <property type="molecule type" value="Genomic_DNA"/>
</dbReference>
<dbReference type="Proteomes" id="UP000186465">
    <property type="component" value="Unassembled WGS sequence"/>
</dbReference>
<dbReference type="InterPro" id="IPR001387">
    <property type="entry name" value="Cro/C1-type_HTH"/>
</dbReference>
<organism evidence="6 7">
    <name type="scientific">Boudabousia marimammalium</name>
    <dbReference type="NCBI Taxonomy" id="156892"/>
    <lineage>
        <taxon>Bacteria</taxon>
        <taxon>Bacillati</taxon>
        <taxon>Actinomycetota</taxon>
        <taxon>Actinomycetes</taxon>
        <taxon>Actinomycetales</taxon>
        <taxon>Actinomycetaceae</taxon>
        <taxon>Boudabousia</taxon>
    </lineage>
</organism>
<name>A0A1Q5PLB5_9ACTO</name>
<evidence type="ECO:0000256" key="2">
    <source>
        <dbReference type="ARBA" id="ARBA00023015"/>
    </source>
</evidence>
<dbReference type="SUPFAM" id="SSF100950">
    <property type="entry name" value="NagB/RpiA/CoA transferase-like"/>
    <property type="match status" value="1"/>
</dbReference>
<comment type="caution">
    <text evidence="6">The sequence shown here is derived from an EMBL/GenBank/DDBJ whole genome shotgun (WGS) entry which is preliminary data.</text>
</comment>
<dbReference type="Pfam" id="PF04198">
    <property type="entry name" value="Sugar-bind"/>
    <property type="match status" value="1"/>
</dbReference>
<keyword evidence="7" id="KW-1185">Reference proteome</keyword>
<evidence type="ECO:0000259" key="5">
    <source>
        <dbReference type="Pfam" id="PF04198"/>
    </source>
</evidence>
<dbReference type="RefSeq" id="WP_075361962.1">
    <property type="nucleotide sequence ID" value="NZ_MPDM01000007.1"/>
</dbReference>
<keyword evidence="2" id="KW-0805">Transcription regulation</keyword>
<dbReference type="PANTHER" id="PTHR34294:SF1">
    <property type="entry name" value="TRANSCRIPTIONAL REGULATOR LSRR"/>
    <property type="match status" value="1"/>
</dbReference>
<dbReference type="InterPro" id="IPR007324">
    <property type="entry name" value="Sugar-bd_dom_put"/>
</dbReference>
<dbReference type="InterPro" id="IPR036388">
    <property type="entry name" value="WH-like_DNA-bd_sf"/>
</dbReference>
<keyword evidence="3" id="KW-0238">DNA-binding</keyword>
<reference evidence="7" key="1">
    <citation type="submission" date="2016-11" db="EMBL/GenBank/DDBJ databases">
        <title>Actinomyces gypaetusis sp. nov. isolated from Gypaetus barbatus in Qinghai Tibet Plateau China.</title>
        <authorList>
            <person name="Meng X."/>
        </authorList>
    </citation>
    <scope>NUCLEOTIDE SEQUENCE [LARGE SCALE GENOMIC DNA]</scope>
    <source>
        <strain evidence="7">DSM 15383</strain>
    </source>
</reference>
<accession>A0A1Q5PLB5</accession>
<dbReference type="InterPro" id="IPR051054">
    <property type="entry name" value="SorC_transcr_regulators"/>
</dbReference>
<evidence type="ECO:0000313" key="6">
    <source>
        <dbReference type="EMBL" id="OKL47391.1"/>
    </source>
</evidence>
<sequence length="323" mass="35141">MSKRAELAQAAAEMYYLNLDTMDSIARALGVSRSTVSRLLAFARETGIVRISVDSVSKSDTALALEDTFGINVVCVPIRRPLTAVARLSTVAKVAAERLNHMVTNDQVIGVAWGNTTSEVLRHVTPSPRENVTVVQLNGSTSLRNQGYTHADTVLSRAVEVFDAEIVPFPVPAFFDYVETKQAMWKERAVLSVVDLIHDADLMVFGVGAFHSSVPSLVYSGGYLESEQVAELSNDGVVGDVCTVLLREDGTYEDIELNKRASGPTPKELMRVDRRLCVVAGQNKASALLGALRTGVVTDLVVDEDTGRATLERARATSRRRKF</sequence>
<gene>
    <name evidence="6" type="ORF">BM477_06915</name>
</gene>
<dbReference type="PANTHER" id="PTHR34294">
    <property type="entry name" value="TRANSCRIPTIONAL REGULATOR-RELATED"/>
    <property type="match status" value="1"/>
</dbReference>